<dbReference type="PANTHER" id="PTHR14870:SF1">
    <property type="entry name" value="TUBULIN EPSILON AND DELTA COMPLEX PROTEIN 2"/>
    <property type="match status" value="1"/>
</dbReference>
<feature type="coiled-coil region" evidence="1">
    <location>
        <begin position="308"/>
        <end position="335"/>
    </location>
</feature>
<dbReference type="PANTHER" id="PTHR14870">
    <property type="entry name" value="TUBULIN EPSILON AND DELTA COMPLEX PROTEIN 2"/>
    <property type="match status" value="1"/>
</dbReference>
<keyword evidence="1" id="KW-0175">Coiled coil</keyword>
<dbReference type="OrthoDB" id="9939072at2759"/>
<dbReference type="InterPro" id="IPR031518">
    <property type="entry name" value="DUF4693"/>
</dbReference>
<evidence type="ECO:0000313" key="3">
    <source>
        <dbReference type="Proteomes" id="UP000319801"/>
    </source>
</evidence>
<dbReference type="Proteomes" id="UP000319801">
    <property type="component" value="Unassembled WGS sequence"/>
</dbReference>
<comment type="caution">
    <text evidence="2">The sequence shown here is derived from an EMBL/GenBank/DDBJ whole genome shotgun (WGS) entry which is preliminary data.</text>
</comment>
<organism evidence="2 3">
    <name type="scientific">Bagarius yarrelli</name>
    <name type="common">Goonch</name>
    <name type="synonym">Bagrus yarrelli</name>
    <dbReference type="NCBI Taxonomy" id="175774"/>
    <lineage>
        <taxon>Eukaryota</taxon>
        <taxon>Metazoa</taxon>
        <taxon>Chordata</taxon>
        <taxon>Craniata</taxon>
        <taxon>Vertebrata</taxon>
        <taxon>Euteleostomi</taxon>
        <taxon>Actinopterygii</taxon>
        <taxon>Neopterygii</taxon>
        <taxon>Teleostei</taxon>
        <taxon>Ostariophysi</taxon>
        <taxon>Siluriformes</taxon>
        <taxon>Sisoridae</taxon>
        <taxon>Sisorinae</taxon>
        <taxon>Bagarius</taxon>
    </lineage>
</organism>
<evidence type="ECO:0000256" key="1">
    <source>
        <dbReference type="SAM" id="Coils"/>
    </source>
</evidence>
<keyword evidence="3" id="KW-1185">Reference proteome</keyword>
<dbReference type="AlphaFoldDB" id="A0A556TW08"/>
<dbReference type="Pfam" id="PF15764">
    <property type="entry name" value="DUF4693"/>
    <property type="match status" value="1"/>
</dbReference>
<accession>A0A556TW08</accession>
<name>A0A556TW08_BAGYA</name>
<evidence type="ECO:0000313" key="2">
    <source>
        <dbReference type="EMBL" id="TSK87601.1"/>
    </source>
</evidence>
<gene>
    <name evidence="2" type="ORF">Baya_4315</name>
</gene>
<sequence length="384" mass="43047">MSALVDEAIKLCRAEELKLADTIRQHNDILHVMKTRVKVSSETETQTCLNDDIPEESELLEQVLKKAMKIRSSSAVGLTSPERTCSSGSARKALSVNDCAKRKSSLSAESKGSRQRARLLKSTADCGDNPTHQILGKTTQSSCSTIKGMQTEVILKNGSIPNPLQNFSLEAVEDLYLNLWPKALNELLETDEQSNQRLRVKNWTGVHVAAVEAEVDVLTQLGLDLTYCYNAALRHQQTRCPEKEYESLLMLGGLKIMMVQVIKEANRLIKDWRSKMAGWHGALCPLRRRIEWHFSPQPYLPPILSYSNKDELQDLHNLRLQVAELKLEIHMHQAMCDKLLDLIPCDSSSSWHLNATALRGVYSLLGEGGSHFPSLVFDTDSNQT</sequence>
<proteinExistence type="predicted"/>
<dbReference type="EMBL" id="VCAZ01000022">
    <property type="protein sequence ID" value="TSK87601.1"/>
    <property type="molecule type" value="Genomic_DNA"/>
</dbReference>
<protein>
    <submittedName>
        <fullName evidence="2">Uncharacterized protein</fullName>
    </submittedName>
</protein>
<reference evidence="2 3" key="1">
    <citation type="journal article" date="2019" name="Genome Biol. Evol.">
        <title>Whole-Genome Sequencing of the Giant Devil Catfish, Bagarius yarrelli.</title>
        <authorList>
            <person name="Jiang W."/>
            <person name="Lv Y."/>
            <person name="Cheng L."/>
            <person name="Yang K."/>
            <person name="Chao B."/>
            <person name="Wang X."/>
            <person name="Li Y."/>
            <person name="Pan X."/>
            <person name="You X."/>
            <person name="Zhang Y."/>
            <person name="Yang J."/>
            <person name="Li J."/>
            <person name="Zhang X."/>
            <person name="Liu S."/>
            <person name="Sun C."/>
            <person name="Yang J."/>
            <person name="Shi Q."/>
        </authorList>
    </citation>
    <scope>NUCLEOTIDE SEQUENCE [LARGE SCALE GENOMIC DNA]</scope>
    <source>
        <strain evidence="2">JWS20170419001</strain>
        <tissue evidence="2">Muscle</tissue>
    </source>
</reference>